<organism evidence="1 2">
    <name type="scientific">Lelliottia amnigena</name>
    <name type="common">Enterobacter amnigenus</name>
    <dbReference type="NCBI Taxonomy" id="61646"/>
    <lineage>
        <taxon>Bacteria</taxon>
        <taxon>Pseudomonadati</taxon>
        <taxon>Pseudomonadota</taxon>
        <taxon>Gammaproteobacteria</taxon>
        <taxon>Enterobacterales</taxon>
        <taxon>Enterobacteriaceae</taxon>
        <taxon>Lelliottia</taxon>
    </lineage>
</organism>
<dbReference type="RefSeq" id="WP_331389690.1">
    <property type="nucleotide sequence ID" value="NZ_JAZKLB010000001.1"/>
</dbReference>
<accession>A0ABU7UC39</accession>
<name>A0ABU7UC39_LELAM</name>
<comment type="caution">
    <text evidence="1">The sequence shown here is derived from an EMBL/GenBank/DDBJ whole genome shotgun (WGS) entry which is preliminary data.</text>
</comment>
<proteinExistence type="predicted"/>
<evidence type="ECO:0000313" key="1">
    <source>
        <dbReference type="EMBL" id="MEE9684018.1"/>
    </source>
</evidence>
<evidence type="ECO:0000313" key="2">
    <source>
        <dbReference type="Proteomes" id="UP001335910"/>
    </source>
</evidence>
<sequence>MQVKMDFTPAEKELRACKRCLDRMISAESYEEYEESWSDFLNRLEKIFEKLDKACFPIRSKFISLISKENMLRGSDPLLQYLKQARNADTHTIQEIAQRVPGSYAVGFDTTHDGKGTYIESLKIVNGSVTEYKGSHPLVVTFTPESVEVKEVVNRQQRYAPPATHLGKPLDTLHPTDLAKLGIEFYQQLFDKVKAAFQ</sequence>
<keyword evidence="2" id="KW-1185">Reference proteome</keyword>
<reference evidence="1 2" key="1">
    <citation type="submission" date="2023-10" db="EMBL/GenBank/DDBJ databases">
        <title>Wastewater isolates of ESBL- and carbapenemase-producing Gram-negative bacteria from New Zealand.</title>
        <authorList>
            <person name="Straub C."/>
            <person name="Weaver L."/>
            <person name="Cornelius A."/>
            <person name="Mcgill E."/>
            <person name="Dyet K."/>
            <person name="White L."/>
            <person name="Pattis I."/>
        </authorList>
    </citation>
    <scope>NUCLEOTIDE SEQUENCE [LARGE SCALE GENOMIC DNA]</scope>
    <source>
        <strain evidence="1 2">ESBL35</strain>
    </source>
</reference>
<protein>
    <submittedName>
        <fullName evidence="1">Uncharacterized protein</fullName>
    </submittedName>
</protein>
<dbReference type="EMBL" id="JAZKLI010000001">
    <property type="protein sequence ID" value="MEE9684018.1"/>
    <property type="molecule type" value="Genomic_DNA"/>
</dbReference>
<dbReference type="Proteomes" id="UP001335910">
    <property type="component" value="Unassembled WGS sequence"/>
</dbReference>
<gene>
    <name evidence="1" type="ORF">V4839_11105</name>
</gene>